<sequence length="270" mass="28633">MHNPGNVPATPVYALMIRSAEEHGLALTLDGEQIATGSDITALRAGGLSELRVRAALAGRPVRARAVESASPIPWNMIVCPDGTVLDVAEHPPAPAPVEGRPAPPAPPTPAIAMASPAPAALPALLESDAYRKMWAAVWAAHAEGDLPTAVALAYKLETALAGWFGEDAATITVLTARAWLTLCQRTDWYGTTELLITTALRCQAARYRPEADTIRTARNAHACWHLLRKESPERAADLADCLADMLAILGEDYRRRDVLACTAAVPASG</sequence>
<dbReference type="GeneID" id="95579033"/>
<dbReference type="Proteomes" id="UP001057738">
    <property type="component" value="Plasmid pshk1"/>
</dbReference>
<protein>
    <submittedName>
        <fullName evidence="1">Uncharacterized protein</fullName>
    </submittedName>
</protein>
<name>A0ABY5Q8H0_9ACTN</name>
<reference evidence="1" key="1">
    <citation type="submission" date="2022-08" db="EMBL/GenBank/DDBJ databases">
        <authorList>
            <person name="Tian L."/>
        </authorList>
    </citation>
    <scope>NUCLEOTIDE SEQUENCE</scope>
    <source>
        <strain evidence="1">CM253</strain>
        <plasmid evidence="1">pshk1</plasmid>
    </source>
</reference>
<keyword evidence="2" id="KW-1185">Reference proteome</keyword>
<dbReference type="RefSeq" id="WP_257858451.1">
    <property type="nucleotide sequence ID" value="NZ_CP102517.1"/>
</dbReference>
<proteinExistence type="predicted"/>
<accession>A0ABY5Q8H0</accession>
<gene>
    <name evidence="1" type="ORF">NRK68_36470</name>
</gene>
<keyword evidence="1" id="KW-0614">Plasmid</keyword>
<dbReference type="EMBL" id="CP102517">
    <property type="protein sequence ID" value="UUY52752.1"/>
    <property type="molecule type" value="Genomic_DNA"/>
</dbReference>
<evidence type="ECO:0000313" key="2">
    <source>
        <dbReference type="Proteomes" id="UP001057738"/>
    </source>
</evidence>
<evidence type="ECO:0000313" key="1">
    <source>
        <dbReference type="EMBL" id="UUY52752.1"/>
    </source>
</evidence>
<organism evidence="1 2">
    <name type="scientific">Streptomyces yangpuensis</name>
    <dbReference type="NCBI Taxonomy" id="1648182"/>
    <lineage>
        <taxon>Bacteria</taxon>
        <taxon>Bacillati</taxon>
        <taxon>Actinomycetota</taxon>
        <taxon>Actinomycetes</taxon>
        <taxon>Kitasatosporales</taxon>
        <taxon>Streptomycetaceae</taxon>
        <taxon>Streptomyces</taxon>
    </lineage>
</organism>
<geneLocation type="plasmid" evidence="1 2">
    <name>pshk1</name>
</geneLocation>